<organism evidence="1 2">
    <name type="scientific">Roseibaca calidilacus</name>
    <dbReference type="NCBI Taxonomy" id="1666912"/>
    <lineage>
        <taxon>Bacteria</taxon>
        <taxon>Pseudomonadati</taxon>
        <taxon>Pseudomonadota</taxon>
        <taxon>Alphaproteobacteria</taxon>
        <taxon>Rhodobacterales</taxon>
        <taxon>Paracoccaceae</taxon>
        <taxon>Roseinatronobacter</taxon>
    </lineage>
</organism>
<comment type="caution">
    <text evidence="1">The sequence shown here is derived from an EMBL/GenBank/DDBJ whole genome shotgun (WGS) entry which is preliminary data.</text>
</comment>
<dbReference type="Proteomes" id="UP000050413">
    <property type="component" value="Unassembled WGS sequence"/>
</dbReference>
<gene>
    <name evidence="1" type="ORF">HLUCCA05_04645</name>
</gene>
<dbReference type="AlphaFoldDB" id="A0A0P7YPE0"/>
<protein>
    <submittedName>
        <fullName evidence="1">Uncharacterized protein</fullName>
    </submittedName>
</protein>
<sequence>MNVLFKLPLQYTAEIHIHLRIALMNRFDAIGTAEIARVEEDQQGKGQSRLRRDLRNNAVWSCCTL</sequence>
<reference evidence="1 2" key="1">
    <citation type="submission" date="2015-09" db="EMBL/GenBank/DDBJ databases">
        <title>Identification and resolution of microdiversity through metagenomic sequencing of parallel consortia.</title>
        <authorList>
            <person name="Nelson W.C."/>
            <person name="Romine M.F."/>
            <person name="Lindemann S.R."/>
        </authorList>
    </citation>
    <scope>NUCLEOTIDE SEQUENCE [LARGE SCALE GENOMIC DNA]</scope>
    <source>
        <strain evidence="1">HL-91</strain>
    </source>
</reference>
<accession>A0A0P7YPE0</accession>
<dbReference type="EMBL" id="LJSG01000016">
    <property type="protein sequence ID" value="KPP90701.1"/>
    <property type="molecule type" value="Genomic_DNA"/>
</dbReference>
<proteinExistence type="predicted"/>
<dbReference type="OrthoDB" id="8451553at2"/>
<evidence type="ECO:0000313" key="2">
    <source>
        <dbReference type="Proteomes" id="UP000050413"/>
    </source>
</evidence>
<evidence type="ECO:0000313" key="1">
    <source>
        <dbReference type="EMBL" id="KPP90701.1"/>
    </source>
</evidence>
<name>A0A0P7YPE0_9RHOB</name>